<dbReference type="PANTHER" id="PTHR33973">
    <property type="entry name" value="OS07G0153300 PROTEIN"/>
    <property type="match status" value="1"/>
</dbReference>
<feature type="compositionally biased region" description="Polar residues" evidence="1">
    <location>
        <begin position="312"/>
        <end position="322"/>
    </location>
</feature>
<name>A0A7K3LQF8_9ACTN</name>
<accession>A0A7K3LQF8</accession>
<protein>
    <submittedName>
        <fullName evidence="2">DUF1365 family protein</fullName>
    </submittedName>
</protein>
<feature type="region of interest" description="Disordered" evidence="1">
    <location>
        <begin position="304"/>
        <end position="342"/>
    </location>
</feature>
<sequence>MSTDDRLARRPLRGRLPRVGFPRGRRRLRSGCSAPDPDRHDPSGRLREDRPSGRIRELPGDVVTTTHAPAPPTTALVVRTRITHERRSPIRHAFSYSGTSWLIDVDAPPAMPRGLGLLADFRAGDHFPQPARPSDTLRSRIDEFVRDTGIEPADGRIVALLSPRVGGYVFNPLSVFWCHRRDGTLAHVVAEVHNTYGGRHCYVVHPDADGRAMVDKEFYVSPFNDVSGRYRLRVPEPRGGRVAVSIILDRVGQSPFVATLTGQGRPVGIRTVLAAQVRTPMAPLVVAARIRLHGIRLWARRLPLHPRPPRHSTTGHSATTDGPATDRTITDRTAADIAKGQS</sequence>
<proteinExistence type="predicted"/>
<gene>
    <name evidence="2" type="ORF">GYA93_09275</name>
</gene>
<evidence type="ECO:0000256" key="1">
    <source>
        <dbReference type="SAM" id="MobiDB-lite"/>
    </source>
</evidence>
<dbReference type="Proteomes" id="UP000466307">
    <property type="component" value="Unassembled WGS sequence"/>
</dbReference>
<feature type="region of interest" description="Disordered" evidence="1">
    <location>
        <begin position="1"/>
        <end position="69"/>
    </location>
</feature>
<dbReference type="EMBL" id="JAADZU010000023">
    <property type="protein sequence ID" value="NDK89767.1"/>
    <property type="molecule type" value="Genomic_DNA"/>
</dbReference>
<dbReference type="Pfam" id="PF07103">
    <property type="entry name" value="DUF1365"/>
    <property type="match status" value="1"/>
</dbReference>
<comment type="caution">
    <text evidence="2">The sequence shown here is derived from an EMBL/GenBank/DDBJ whole genome shotgun (WGS) entry which is preliminary data.</text>
</comment>
<evidence type="ECO:0000313" key="3">
    <source>
        <dbReference type="Proteomes" id="UP000466307"/>
    </source>
</evidence>
<dbReference type="AlphaFoldDB" id="A0A7K3LQF8"/>
<keyword evidence="3" id="KW-1185">Reference proteome</keyword>
<evidence type="ECO:0000313" key="2">
    <source>
        <dbReference type="EMBL" id="NDK89767.1"/>
    </source>
</evidence>
<dbReference type="InterPro" id="IPR010775">
    <property type="entry name" value="DUF1365"/>
</dbReference>
<organism evidence="2 3">
    <name type="scientific">Gordonia desulfuricans</name>
    <dbReference type="NCBI Taxonomy" id="89051"/>
    <lineage>
        <taxon>Bacteria</taxon>
        <taxon>Bacillati</taxon>
        <taxon>Actinomycetota</taxon>
        <taxon>Actinomycetes</taxon>
        <taxon>Mycobacteriales</taxon>
        <taxon>Gordoniaceae</taxon>
        <taxon>Gordonia</taxon>
    </lineage>
</organism>
<dbReference type="PANTHER" id="PTHR33973:SF4">
    <property type="entry name" value="OS07G0153300 PROTEIN"/>
    <property type="match status" value="1"/>
</dbReference>
<reference evidence="2 3" key="1">
    <citation type="submission" date="2020-01" db="EMBL/GenBank/DDBJ databases">
        <title>Investigation of new actinobacteria for the biodesulphurisation of diesel fuel.</title>
        <authorList>
            <person name="Athi Narayanan S.M."/>
        </authorList>
    </citation>
    <scope>NUCLEOTIDE SEQUENCE [LARGE SCALE GENOMIC DNA]</scope>
    <source>
        <strain evidence="2 3">213E</strain>
    </source>
</reference>
<feature type="compositionally biased region" description="Basic and acidic residues" evidence="1">
    <location>
        <begin position="36"/>
        <end position="59"/>
    </location>
</feature>